<keyword evidence="2" id="KW-0378">Hydrolase</keyword>
<dbReference type="RefSeq" id="XP_043011672.1">
    <property type="nucleotide sequence ID" value="XM_043150583.1"/>
</dbReference>
<dbReference type="InterPro" id="IPR002594">
    <property type="entry name" value="GH12"/>
</dbReference>
<feature type="signal peptide" evidence="3">
    <location>
        <begin position="1"/>
        <end position="19"/>
    </location>
</feature>
<dbReference type="GeneID" id="66075054"/>
<evidence type="ECO:0000256" key="1">
    <source>
        <dbReference type="ARBA" id="ARBA00005519"/>
    </source>
</evidence>
<dbReference type="GO" id="GO:0008810">
    <property type="term" value="F:cellulase activity"/>
    <property type="evidence" value="ECO:0007669"/>
    <property type="project" value="InterPro"/>
</dbReference>
<comment type="similarity">
    <text evidence="1 2">Belongs to the glycosyl hydrolase 12 (cellulase H) family.</text>
</comment>
<dbReference type="InterPro" id="IPR013320">
    <property type="entry name" value="ConA-like_dom_sf"/>
</dbReference>
<sequence length="261" mass="27772">MLLLFKSVALITLLPFIYAAPVTENGLVKRQIDTSQHCGQWDTVVAGQYTLYLDQWGMGNAQSGQSCANLISLSGTTISWKNTWNWVGGNGVKSYTNVNLNNGLNKQLSAIKSIPASWKWSQSTSGTIVANVAFDLFTSSSSGGSNQNEIMIWLANYNAGPISYNYNADGTPKAVATNISLAGQTWNLYIGSNGAQTVYSFLPASSGTRITSFSGDLNLFLKYSSSQGLSASQYITTVQSGTEATSGSAVLTSSAYSVVIN</sequence>
<dbReference type="GO" id="GO:0000272">
    <property type="term" value="P:polysaccharide catabolic process"/>
    <property type="evidence" value="ECO:0007669"/>
    <property type="project" value="UniProtKB-KW"/>
</dbReference>
<dbReference type="KEGG" id="more:E1B28_005978"/>
<protein>
    <recommendedName>
        <fullName evidence="6">Glycoside hydrolase family 12 protein</fullName>
    </recommendedName>
</protein>
<proteinExistence type="inferred from homology"/>
<keyword evidence="3" id="KW-0732">Signal</keyword>
<evidence type="ECO:0000256" key="3">
    <source>
        <dbReference type="SAM" id="SignalP"/>
    </source>
</evidence>
<dbReference type="Proteomes" id="UP001049176">
    <property type="component" value="Chromosome 3"/>
</dbReference>
<evidence type="ECO:0000313" key="5">
    <source>
        <dbReference type="Proteomes" id="UP001049176"/>
    </source>
</evidence>
<dbReference type="EMBL" id="CM032183">
    <property type="protein sequence ID" value="KAG7095202.1"/>
    <property type="molecule type" value="Genomic_DNA"/>
</dbReference>
<keyword evidence="2" id="KW-0119">Carbohydrate metabolism</keyword>
<evidence type="ECO:0008006" key="6">
    <source>
        <dbReference type="Google" id="ProtNLM"/>
    </source>
</evidence>
<name>A0A9P7S4J3_9AGAR</name>
<dbReference type="PANTHER" id="PTHR34002:SF9">
    <property type="entry name" value="XYLOGLUCAN-SPECIFIC ENDO-BETA-1,4-GLUCANASE A"/>
    <property type="match status" value="1"/>
</dbReference>
<dbReference type="SUPFAM" id="SSF49899">
    <property type="entry name" value="Concanavalin A-like lectins/glucanases"/>
    <property type="match status" value="1"/>
</dbReference>
<dbReference type="PANTHER" id="PTHR34002">
    <property type="entry name" value="BLR1656 PROTEIN"/>
    <property type="match status" value="1"/>
</dbReference>
<dbReference type="AlphaFoldDB" id="A0A9P7S4J3"/>
<keyword evidence="2" id="KW-0326">Glycosidase</keyword>
<organism evidence="4 5">
    <name type="scientific">Marasmius oreades</name>
    <name type="common">fairy-ring Marasmius</name>
    <dbReference type="NCBI Taxonomy" id="181124"/>
    <lineage>
        <taxon>Eukaryota</taxon>
        <taxon>Fungi</taxon>
        <taxon>Dikarya</taxon>
        <taxon>Basidiomycota</taxon>
        <taxon>Agaricomycotina</taxon>
        <taxon>Agaricomycetes</taxon>
        <taxon>Agaricomycetidae</taxon>
        <taxon>Agaricales</taxon>
        <taxon>Marasmiineae</taxon>
        <taxon>Marasmiaceae</taxon>
        <taxon>Marasmius</taxon>
    </lineage>
</organism>
<dbReference type="Pfam" id="PF01670">
    <property type="entry name" value="Glyco_hydro_12"/>
    <property type="match status" value="1"/>
</dbReference>
<evidence type="ECO:0000313" key="4">
    <source>
        <dbReference type="EMBL" id="KAG7095202.1"/>
    </source>
</evidence>
<dbReference type="Gene3D" id="2.60.120.180">
    <property type="match status" value="1"/>
</dbReference>
<gene>
    <name evidence="4" type="ORF">E1B28_005978</name>
</gene>
<evidence type="ECO:0000256" key="2">
    <source>
        <dbReference type="RuleBase" id="RU361163"/>
    </source>
</evidence>
<reference evidence="4" key="1">
    <citation type="journal article" date="2021" name="Genome Biol. Evol.">
        <title>The assembled and annotated genome of the fairy-ring fungus Marasmius oreades.</title>
        <authorList>
            <person name="Hiltunen M."/>
            <person name="Ament-Velasquez S.L."/>
            <person name="Johannesson H."/>
        </authorList>
    </citation>
    <scope>NUCLEOTIDE SEQUENCE</scope>
    <source>
        <strain evidence="4">03SP1</strain>
    </source>
</reference>
<dbReference type="InterPro" id="IPR013319">
    <property type="entry name" value="GH11/12"/>
</dbReference>
<keyword evidence="2" id="KW-0624">Polysaccharide degradation</keyword>
<accession>A0A9P7S4J3</accession>
<dbReference type="OrthoDB" id="95118at2759"/>
<feature type="chain" id="PRO_5040176413" description="Glycoside hydrolase family 12 protein" evidence="3">
    <location>
        <begin position="20"/>
        <end position="261"/>
    </location>
</feature>
<comment type="caution">
    <text evidence="4">The sequence shown here is derived from an EMBL/GenBank/DDBJ whole genome shotgun (WGS) entry which is preliminary data.</text>
</comment>
<keyword evidence="5" id="KW-1185">Reference proteome</keyword>